<proteinExistence type="predicted"/>
<dbReference type="GO" id="GO:0046872">
    <property type="term" value="F:metal ion binding"/>
    <property type="evidence" value="ECO:0007669"/>
    <property type="project" value="UniProtKB-KW"/>
</dbReference>
<evidence type="ECO:0000313" key="4">
    <source>
        <dbReference type="EMBL" id="SHJ55516.1"/>
    </source>
</evidence>
<dbReference type="Gene3D" id="3.60.21.10">
    <property type="match status" value="1"/>
</dbReference>
<dbReference type="InterPro" id="IPR051158">
    <property type="entry name" value="Metallophosphoesterase_sf"/>
</dbReference>
<feature type="domain" description="Calcineurin-like phosphoesterase" evidence="3">
    <location>
        <begin position="43"/>
        <end position="222"/>
    </location>
</feature>
<dbReference type="InterPro" id="IPR004843">
    <property type="entry name" value="Calcineurin-like_PHP"/>
</dbReference>
<sequence>MIKIIGALILLLLLIEYIRNLKPEITEENVESERLPQVFDGFRMVILADLHNYSFGKGNEVLKKQIDSVKPDMILVAGDMLVRKAPKKYDTAFELLKALSRKYPIYYGLGNHEQSLAGEKEEYAALYREYVNKLEKEGIIFLDNQSVILRRKNDNLKITGLSIEKDYYGKCKIPEMPADYIENLVGKCERQCYNILIAHNPVYFMNYAAYGSDLILAGHVHGGIIRLPFLGGMLSPQYRFFPKYDAGRFCEKGSTMLISRGLGLHTLKFRIGNRPELMTITLKRK</sequence>
<keyword evidence="1" id="KW-0479">Metal-binding</keyword>
<evidence type="ECO:0000256" key="2">
    <source>
        <dbReference type="ARBA" id="ARBA00022801"/>
    </source>
</evidence>
<dbReference type="PANTHER" id="PTHR31302:SF31">
    <property type="entry name" value="PHOSPHODIESTERASE YAEI"/>
    <property type="match status" value="1"/>
</dbReference>
<protein>
    <recommendedName>
        <fullName evidence="3">Calcineurin-like phosphoesterase domain-containing protein</fullName>
    </recommendedName>
</protein>
<evidence type="ECO:0000256" key="1">
    <source>
        <dbReference type="ARBA" id="ARBA00022723"/>
    </source>
</evidence>
<dbReference type="EMBL" id="FRAC01000006">
    <property type="protein sequence ID" value="SHJ55516.1"/>
    <property type="molecule type" value="Genomic_DNA"/>
</dbReference>
<keyword evidence="2" id="KW-0378">Hydrolase</keyword>
<dbReference type="Pfam" id="PF00149">
    <property type="entry name" value="Metallophos"/>
    <property type="match status" value="1"/>
</dbReference>
<organism evidence="4 5">
    <name type="scientific">Anaerocolumna jejuensis DSM 15929</name>
    <dbReference type="NCBI Taxonomy" id="1121322"/>
    <lineage>
        <taxon>Bacteria</taxon>
        <taxon>Bacillati</taxon>
        <taxon>Bacillota</taxon>
        <taxon>Clostridia</taxon>
        <taxon>Lachnospirales</taxon>
        <taxon>Lachnospiraceae</taxon>
        <taxon>Anaerocolumna</taxon>
    </lineage>
</organism>
<keyword evidence="5" id="KW-1185">Reference proteome</keyword>
<dbReference type="PANTHER" id="PTHR31302">
    <property type="entry name" value="TRANSMEMBRANE PROTEIN WITH METALLOPHOSPHOESTERASE DOMAIN-RELATED"/>
    <property type="match status" value="1"/>
</dbReference>
<dbReference type="GO" id="GO:0016020">
    <property type="term" value="C:membrane"/>
    <property type="evidence" value="ECO:0007669"/>
    <property type="project" value="GOC"/>
</dbReference>
<evidence type="ECO:0000259" key="3">
    <source>
        <dbReference type="Pfam" id="PF00149"/>
    </source>
</evidence>
<dbReference type="AlphaFoldDB" id="A0A1M6K982"/>
<dbReference type="GO" id="GO:0008758">
    <property type="term" value="F:UDP-2,3-diacylglucosamine hydrolase activity"/>
    <property type="evidence" value="ECO:0007669"/>
    <property type="project" value="TreeGrafter"/>
</dbReference>
<dbReference type="STRING" id="1121322.SAMN02745136_00368"/>
<dbReference type="RefSeq" id="WP_073272362.1">
    <property type="nucleotide sequence ID" value="NZ_FRAC01000006.1"/>
</dbReference>
<dbReference type="GO" id="GO:0009245">
    <property type="term" value="P:lipid A biosynthetic process"/>
    <property type="evidence" value="ECO:0007669"/>
    <property type="project" value="TreeGrafter"/>
</dbReference>
<dbReference type="SUPFAM" id="SSF56300">
    <property type="entry name" value="Metallo-dependent phosphatases"/>
    <property type="match status" value="1"/>
</dbReference>
<gene>
    <name evidence="4" type="ORF">SAMN02745136_00368</name>
</gene>
<dbReference type="OrthoDB" id="9780884at2"/>
<name>A0A1M6K982_9FIRM</name>
<evidence type="ECO:0000313" key="5">
    <source>
        <dbReference type="Proteomes" id="UP000184386"/>
    </source>
</evidence>
<dbReference type="Proteomes" id="UP000184386">
    <property type="component" value="Unassembled WGS sequence"/>
</dbReference>
<accession>A0A1M6K982</accession>
<dbReference type="InterPro" id="IPR029052">
    <property type="entry name" value="Metallo-depent_PP-like"/>
</dbReference>
<reference evidence="4 5" key="1">
    <citation type="submission" date="2016-11" db="EMBL/GenBank/DDBJ databases">
        <authorList>
            <person name="Jaros S."/>
            <person name="Januszkiewicz K."/>
            <person name="Wedrychowicz H."/>
        </authorList>
    </citation>
    <scope>NUCLEOTIDE SEQUENCE [LARGE SCALE GENOMIC DNA]</scope>
    <source>
        <strain evidence="4 5">DSM 15929</strain>
    </source>
</reference>